<protein>
    <submittedName>
        <fullName evidence="2">Putative Serine/threonine protein phosphatase</fullName>
    </submittedName>
</protein>
<comment type="caution">
    <text evidence="2">The sequence shown here is derived from an EMBL/GenBank/DDBJ whole genome shotgun (WGS) entry which is preliminary data.</text>
</comment>
<evidence type="ECO:0000313" key="3">
    <source>
        <dbReference type="Proteomes" id="UP000036987"/>
    </source>
</evidence>
<dbReference type="OrthoDB" id="5976022at2759"/>
<dbReference type="InterPro" id="IPR004843">
    <property type="entry name" value="Calcineurin-like_PHP"/>
</dbReference>
<dbReference type="PANTHER" id="PTHR46546:SF4">
    <property type="entry name" value="SHEWANELLA-LIKE PROTEIN PHOSPHATASE 1"/>
    <property type="match status" value="1"/>
</dbReference>
<dbReference type="Proteomes" id="UP000036987">
    <property type="component" value="Unassembled WGS sequence"/>
</dbReference>
<dbReference type="OMA" id="SHWMRGL"/>
<dbReference type="Pfam" id="PF00149">
    <property type="entry name" value="Metallophos"/>
    <property type="match status" value="1"/>
</dbReference>
<gene>
    <name evidence="2" type="ORF">ZOSMA_114G00960</name>
</gene>
<feature type="domain" description="Calcineurin-like phosphoesterase" evidence="1">
    <location>
        <begin position="66"/>
        <end position="339"/>
    </location>
</feature>
<dbReference type="STRING" id="29655.A0A0K9Q2J8"/>
<accession>A0A0K9Q2J8</accession>
<proteinExistence type="predicted"/>
<dbReference type="SUPFAM" id="SSF56300">
    <property type="entry name" value="Metallo-dependent phosphatases"/>
    <property type="match status" value="1"/>
</dbReference>
<dbReference type="Gene3D" id="3.60.21.10">
    <property type="match status" value="1"/>
</dbReference>
<name>A0A0K9Q2J8_ZOSMR</name>
<evidence type="ECO:0000313" key="2">
    <source>
        <dbReference type="EMBL" id="KMZ75498.1"/>
    </source>
</evidence>
<dbReference type="EMBL" id="LFYR01000167">
    <property type="protein sequence ID" value="KMZ75498.1"/>
    <property type="molecule type" value="Genomic_DNA"/>
</dbReference>
<keyword evidence="3" id="KW-1185">Reference proteome</keyword>
<organism evidence="2 3">
    <name type="scientific">Zostera marina</name>
    <name type="common">Eelgrass</name>
    <dbReference type="NCBI Taxonomy" id="29655"/>
    <lineage>
        <taxon>Eukaryota</taxon>
        <taxon>Viridiplantae</taxon>
        <taxon>Streptophyta</taxon>
        <taxon>Embryophyta</taxon>
        <taxon>Tracheophyta</taxon>
        <taxon>Spermatophyta</taxon>
        <taxon>Magnoliopsida</taxon>
        <taxon>Liliopsida</taxon>
        <taxon>Zosteraceae</taxon>
        <taxon>Zostera</taxon>
    </lineage>
</organism>
<dbReference type="CDD" id="cd07425">
    <property type="entry name" value="MPP_Shelphs"/>
    <property type="match status" value="1"/>
</dbReference>
<evidence type="ECO:0000259" key="1">
    <source>
        <dbReference type="Pfam" id="PF00149"/>
    </source>
</evidence>
<reference evidence="3" key="1">
    <citation type="journal article" date="2016" name="Nature">
        <title>The genome of the seagrass Zostera marina reveals angiosperm adaptation to the sea.</title>
        <authorList>
            <person name="Olsen J.L."/>
            <person name="Rouze P."/>
            <person name="Verhelst B."/>
            <person name="Lin Y.-C."/>
            <person name="Bayer T."/>
            <person name="Collen J."/>
            <person name="Dattolo E."/>
            <person name="De Paoli E."/>
            <person name="Dittami S."/>
            <person name="Maumus F."/>
            <person name="Michel G."/>
            <person name="Kersting A."/>
            <person name="Lauritano C."/>
            <person name="Lohaus R."/>
            <person name="Toepel M."/>
            <person name="Tonon T."/>
            <person name="Vanneste K."/>
            <person name="Amirebrahimi M."/>
            <person name="Brakel J."/>
            <person name="Bostroem C."/>
            <person name="Chovatia M."/>
            <person name="Grimwood J."/>
            <person name="Jenkins J.W."/>
            <person name="Jueterbock A."/>
            <person name="Mraz A."/>
            <person name="Stam W.T."/>
            <person name="Tice H."/>
            <person name="Bornberg-Bauer E."/>
            <person name="Green P.J."/>
            <person name="Pearson G.A."/>
            <person name="Procaccini G."/>
            <person name="Duarte C.M."/>
            <person name="Schmutz J."/>
            <person name="Reusch T.B.H."/>
            <person name="Van de Peer Y."/>
        </authorList>
    </citation>
    <scope>NUCLEOTIDE SEQUENCE [LARGE SCALE GENOMIC DNA]</scope>
    <source>
        <strain evidence="3">cv. Finnish</strain>
    </source>
</reference>
<dbReference type="AlphaFoldDB" id="A0A0K9Q2J8"/>
<dbReference type="PANTHER" id="PTHR46546">
    <property type="entry name" value="SHEWANELLA-LIKE PROTEIN PHOSPHATASE 1"/>
    <property type="match status" value="1"/>
</dbReference>
<dbReference type="InterPro" id="IPR029052">
    <property type="entry name" value="Metallo-depent_PP-like"/>
</dbReference>
<sequence>MLIDEAEERTRELEEKMASLSLNSIVPPSPSQSRRIISEVSPSRGNFRPIVVSGKPPTFVSAPGRRIVAVGDLHGDLNQAKSAFELAGILSSDGQDSWIGGETILVQVGDILDRGEDEIAILSLLRSMDIQAKSKGGAVFQINGNHETINVEGDFRYVHPGSFEECVDFLDYMDDDSGENWDEVFVKWNSVSQKWKKARMTSQAQWDPWAIIKKQKGVIARSYLLKPGGPLACELARHAVVLKVNDWVFCHGGLLPRHVAYGIERMNREVSNWMQGVDDNGNEHQISFMATRGYDSVVWNRLYSSDNYPDGHRQRQICSTVEETLQALGAKAIVVGHTPQLVGVNCKCDEKIWRIDVGMSSGVLNSRPEVLEIIDNKARVLR</sequence>
<dbReference type="GO" id="GO:0016787">
    <property type="term" value="F:hydrolase activity"/>
    <property type="evidence" value="ECO:0007669"/>
    <property type="project" value="InterPro"/>
</dbReference>
<dbReference type="InterPro" id="IPR041787">
    <property type="entry name" value="MPP_Shelphs"/>
</dbReference>